<dbReference type="PANTHER" id="PTHR31704">
    <property type="entry name" value="MYB/SANT-LIKE DNA-BINDING DOMAIN PROTEIN-RELATED"/>
    <property type="match status" value="1"/>
</dbReference>
<reference evidence="2 3" key="1">
    <citation type="submission" date="2024-11" db="EMBL/GenBank/DDBJ databases">
        <title>A near-complete genome assembly of Cinchona calisaya.</title>
        <authorList>
            <person name="Lian D.C."/>
            <person name="Zhao X.W."/>
            <person name="Wei L."/>
        </authorList>
    </citation>
    <scope>NUCLEOTIDE SEQUENCE [LARGE SCALE GENOMIC DNA]</scope>
    <source>
        <tissue evidence="2">Nenye</tissue>
    </source>
</reference>
<evidence type="ECO:0000313" key="3">
    <source>
        <dbReference type="Proteomes" id="UP001630127"/>
    </source>
</evidence>
<dbReference type="PANTHER" id="PTHR31704:SF37">
    <property type="entry name" value="HEAT SHOCK PROTEIN"/>
    <property type="match status" value="1"/>
</dbReference>
<name>A0ABD2XZD5_9GENT</name>
<gene>
    <name evidence="2" type="ORF">ACH5RR_041411</name>
</gene>
<protein>
    <recommendedName>
        <fullName evidence="1">Myb/SANT-like domain-containing protein</fullName>
    </recommendedName>
</protein>
<dbReference type="InterPro" id="IPR024752">
    <property type="entry name" value="Myb/SANT-like_dom"/>
</dbReference>
<evidence type="ECO:0000259" key="1">
    <source>
        <dbReference type="Pfam" id="PF12776"/>
    </source>
</evidence>
<dbReference type="AlphaFoldDB" id="A0ABD2XZD5"/>
<feature type="domain" description="Myb/SANT-like" evidence="1">
    <location>
        <begin position="21"/>
        <end position="114"/>
    </location>
</feature>
<dbReference type="Proteomes" id="UP001630127">
    <property type="component" value="Unassembled WGS sequence"/>
</dbReference>
<sequence length="133" mass="15735">MATIGISNPCNIKQKMLKATWDLTTYEDFVDICVKEVQDGNRPTTHFNRIGWKNVIEKFAKKTGKNYDYKQLKNKWDAMKKKWQLWNKLIGKETGLGWDPSKKTIDASDDWWNKRLEVCNIISLLMHSVFKYM</sequence>
<comment type="caution">
    <text evidence="2">The sequence shown here is derived from an EMBL/GenBank/DDBJ whole genome shotgun (WGS) entry which is preliminary data.</text>
</comment>
<dbReference type="EMBL" id="JBJUIK010000017">
    <property type="protein sequence ID" value="KAL3498679.1"/>
    <property type="molecule type" value="Genomic_DNA"/>
</dbReference>
<organism evidence="2 3">
    <name type="scientific">Cinchona calisaya</name>
    <dbReference type="NCBI Taxonomy" id="153742"/>
    <lineage>
        <taxon>Eukaryota</taxon>
        <taxon>Viridiplantae</taxon>
        <taxon>Streptophyta</taxon>
        <taxon>Embryophyta</taxon>
        <taxon>Tracheophyta</taxon>
        <taxon>Spermatophyta</taxon>
        <taxon>Magnoliopsida</taxon>
        <taxon>eudicotyledons</taxon>
        <taxon>Gunneridae</taxon>
        <taxon>Pentapetalae</taxon>
        <taxon>asterids</taxon>
        <taxon>lamiids</taxon>
        <taxon>Gentianales</taxon>
        <taxon>Rubiaceae</taxon>
        <taxon>Cinchonoideae</taxon>
        <taxon>Cinchoneae</taxon>
        <taxon>Cinchona</taxon>
    </lineage>
</organism>
<dbReference type="Pfam" id="PF12776">
    <property type="entry name" value="Myb_DNA-bind_3"/>
    <property type="match status" value="1"/>
</dbReference>
<accession>A0ABD2XZD5</accession>
<proteinExistence type="predicted"/>
<evidence type="ECO:0000313" key="2">
    <source>
        <dbReference type="EMBL" id="KAL3498679.1"/>
    </source>
</evidence>
<keyword evidence="3" id="KW-1185">Reference proteome</keyword>